<dbReference type="InterPro" id="IPR019800">
    <property type="entry name" value="Glyco_hydro_3_AS"/>
</dbReference>
<evidence type="ECO:0000256" key="5">
    <source>
        <dbReference type="ARBA" id="ARBA00023295"/>
    </source>
</evidence>
<comment type="similarity">
    <text evidence="2">Belongs to the glycosyl hydrolase 3 family.</text>
</comment>
<dbReference type="Gene3D" id="3.20.20.300">
    <property type="entry name" value="Glycoside hydrolase, family 3, N-terminal domain"/>
    <property type="match status" value="1"/>
</dbReference>
<comment type="catalytic activity">
    <reaction evidence="1">
        <text>Hydrolysis of terminal non-reducing N-acetyl-D-hexosamine residues in N-acetyl-beta-D-hexosaminides.</text>
        <dbReference type="EC" id="3.2.1.52"/>
    </reaction>
</comment>
<dbReference type="PANTHER" id="PTHR30480">
    <property type="entry name" value="BETA-HEXOSAMINIDASE-RELATED"/>
    <property type="match status" value="1"/>
</dbReference>
<dbReference type="STRING" id="1123062.SAMN02745775_10463"/>
<proteinExistence type="inferred from homology"/>
<dbReference type="GO" id="GO:0004563">
    <property type="term" value="F:beta-N-acetylhexosaminidase activity"/>
    <property type="evidence" value="ECO:0007669"/>
    <property type="project" value="UniProtKB-EC"/>
</dbReference>
<dbReference type="InterPro" id="IPR050226">
    <property type="entry name" value="NagZ_Beta-hexosaminidase"/>
</dbReference>
<dbReference type="SUPFAM" id="SSF51445">
    <property type="entry name" value="(Trans)glycosidases"/>
    <property type="match status" value="1"/>
</dbReference>
<dbReference type="RefSeq" id="WP_092960513.1">
    <property type="nucleotide sequence ID" value="NZ_FOSQ01000004.1"/>
</dbReference>
<dbReference type="GO" id="GO:0005975">
    <property type="term" value="P:carbohydrate metabolic process"/>
    <property type="evidence" value="ECO:0007669"/>
    <property type="project" value="InterPro"/>
</dbReference>
<name>A0A1I4ARG1_9PROT</name>
<dbReference type="Proteomes" id="UP000199473">
    <property type="component" value="Unassembled WGS sequence"/>
</dbReference>
<evidence type="ECO:0000313" key="8">
    <source>
        <dbReference type="Proteomes" id="UP000199473"/>
    </source>
</evidence>
<sequence length="335" mass="34696">MTLLAAVVGIAGTALSAEEAALFRRHRPAGAILFRRNVESPAQLRALTESLRQELGAEAPILIDQEGGRVARLRPPHWPEFPPAAAFEGRPETTAEANAALIGMACAESGLDVVCAPLLDLRLPGMHQVIGDRAFSADPAEVARLGAAWISGLRQSGCIPVIKHIPGHGRARVDSHESLPVVEADRATLAPDIEAFRLVCAEGAGDGLWAMTAHILYSALDPRLPATLSPSLIRDVIRGEIGFDGVLVSDDLAMGAMAGLSNDLAGDTVRAGCDLVLHCTGVLAETAAVLATCPALSEDAARRLAAARAATAAAARPLNPSALIAARDTLLAAAS</sequence>
<dbReference type="Pfam" id="PF00933">
    <property type="entry name" value="Glyco_hydro_3"/>
    <property type="match status" value="1"/>
</dbReference>
<dbReference type="PANTHER" id="PTHR30480:SF13">
    <property type="entry name" value="BETA-HEXOSAMINIDASE"/>
    <property type="match status" value="1"/>
</dbReference>
<dbReference type="InterPro" id="IPR036962">
    <property type="entry name" value="Glyco_hydro_3_N_sf"/>
</dbReference>
<dbReference type="InterPro" id="IPR017853">
    <property type="entry name" value="GH"/>
</dbReference>
<organism evidence="7 8">
    <name type="scientific">Falsiroseomonas stagni DSM 19981</name>
    <dbReference type="NCBI Taxonomy" id="1123062"/>
    <lineage>
        <taxon>Bacteria</taxon>
        <taxon>Pseudomonadati</taxon>
        <taxon>Pseudomonadota</taxon>
        <taxon>Alphaproteobacteria</taxon>
        <taxon>Acetobacterales</taxon>
        <taxon>Roseomonadaceae</taxon>
        <taxon>Falsiroseomonas</taxon>
    </lineage>
</organism>
<evidence type="ECO:0000256" key="1">
    <source>
        <dbReference type="ARBA" id="ARBA00001231"/>
    </source>
</evidence>
<keyword evidence="4" id="KW-0378">Hydrolase</keyword>
<dbReference type="PROSITE" id="PS00775">
    <property type="entry name" value="GLYCOSYL_HYDROL_F3"/>
    <property type="match status" value="1"/>
</dbReference>
<dbReference type="GO" id="GO:0009254">
    <property type="term" value="P:peptidoglycan turnover"/>
    <property type="evidence" value="ECO:0007669"/>
    <property type="project" value="TreeGrafter"/>
</dbReference>
<keyword evidence="5" id="KW-0326">Glycosidase</keyword>
<evidence type="ECO:0000256" key="4">
    <source>
        <dbReference type="ARBA" id="ARBA00022801"/>
    </source>
</evidence>
<dbReference type="EMBL" id="FOSQ01000004">
    <property type="protein sequence ID" value="SFK58547.1"/>
    <property type="molecule type" value="Genomic_DNA"/>
</dbReference>
<evidence type="ECO:0000313" key="7">
    <source>
        <dbReference type="EMBL" id="SFK58547.1"/>
    </source>
</evidence>
<protein>
    <recommendedName>
        <fullName evidence="3">beta-N-acetylhexosaminidase</fullName>
        <ecNumber evidence="3">3.2.1.52</ecNumber>
    </recommendedName>
</protein>
<evidence type="ECO:0000256" key="2">
    <source>
        <dbReference type="ARBA" id="ARBA00005336"/>
    </source>
</evidence>
<dbReference type="InterPro" id="IPR001764">
    <property type="entry name" value="Glyco_hydro_3_N"/>
</dbReference>
<evidence type="ECO:0000256" key="3">
    <source>
        <dbReference type="ARBA" id="ARBA00012663"/>
    </source>
</evidence>
<feature type="domain" description="Glycoside hydrolase family 3 N-terminal" evidence="6">
    <location>
        <begin position="14"/>
        <end position="292"/>
    </location>
</feature>
<accession>A0A1I4ARG1</accession>
<evidence type="ECO:0000259" key="6">
    <source>
        <dbReference type="Pfam" id="PF00933"/>
    </source>
</evidence>
<dbReference type="AlphaFoldDB" id="A0A1I4ARG1"/>
<reference evidence="7 8" key="1">
    <citation type="submission" date="2016-10" db="EMBL/GenBank/DDBJ databases">
        <authorList>
            <person name="de Groot N.N."/>
        </authorList>
    </citation>
    <scope>NUCLEOTIDE SEQUENCE [LARGE SCALE GENOMIC DNA]</scope>
    <source>
        <strain evidence="7 8">DSM 19981</strain>
    </source>
</reference>
<dbReference type="OrthoDB" id="9786661at2"/>
<gene>
    <name evidence="7" type="ORF">SAMN02745775_10463</name>
</gene>
<dbReference type="NCBIfam" id="NF003740">
    <property type="entry name" value="PRK05337.1"/>
    <property type="match status" value="1"/>
</dbReference>
<dbReference type="EC" id="3.2.1.52" evidence="3"/>
<keyword evidence="8" id="KW-1185">Reference proteome</keyword>